<dbReference type="InterPro" id="IPR036291">
    <property type="entry name" value="NAD(P)-bd_dom_sf"/>
</dbReference>
<reference evidence="3 4" key="1">
    <citation type="submission" date="2015-04" db="EMBL/GenBank/DDBJ databases">
        <title>Genome sequence of Ceratocystis platani, a major pathogen of plane trees.</title>
        <authorList>
            <person name="Belbahri L."/>
        </authorList>
    </citation>
    <scope>NUCLEOTIDE SEQUENCE [LARGE SCALE GENOMIC DNA]</scope>
    <source>
        <strain evidence="3 4">CFO</strain>
    </source>
</reference>
<dbReference type="Gene3D" id="3.40.50.720">
    <property type="entry name" value="NAD(P)-binding Rossmann-like Domain"/>
    <property type="match status" value="1"/>
</dbReference>
<sequence length="276" mass="29188">MPTTLIFGGSGKVARHLTRLLVTPTGAVAGAPKAQHTVYSIIRDPAQSSALTDLGATPLVQSIESATVAELAATIQKVNPDFVVWSAGAGAGSSPERTQAVDRDGAIKVMDALAAARPAGSTDTAADDMAARRFIIVSAVDIRDRTNKPEPAWYTEADSTMSTRVWGAIGKYMEAKLGADRSLYTDNARRRLAYTIVRPGGLSDDPGTGKVRAGRVGLVGFIPREDVARTVVACIENPQTVGLAIDFLGEGEGAEPLEQAVERVARERVDCFEGFY</sequence>
<evidence type="ECO:0000259" key="2">
    <source>
        <dbReference type="Pfam" id="PF13460"/>
    </source>
</evidence>
<dbReference type="SUPFAM" id="SSF51735">
    <property type="entry name" value="NAD(P)-binding Rossmann-fold domains"/>
    <property type="match status" value="1"/>
</dbReference>
<evidence type="ECO:0000256" key="1">
    <source>
        <dbReference type="ARBA" id="ARBA00038376"/>
    </source>
</evidence>
<evidence type="ECO:0000313" key="3">
    <source>
        <dbReference type="EMBL" id="KKF93279.1"/>
    </source>
</evidence>
<dbReference type="InterPro" id="IPR016040">
    <property type="entry name" value="NAD(P)-bd_dom"/>
</dbReference>
<dbReference type="PANTHER" id="PTHR15020">
    <property type="entry name" value="FLAVIN REDUCTASE-RELATED"/>
    <property type="match status" value="1"/>
</dbReference>
<organism evidence="3 4">
    <name type="scientific">Ceratocystis fimbriata f. sp. platani</name>
    <dbReference type="NCBI Taxonomy" id="88771"/>
    <lineage>
        <taxon>Eukaryota</taxon>
        <taxon>Fungi</taxon>
        <taxon>Dikarya</taxon>
        <taxon>Ascomycota</taxon>
        <taxon>Pezizomycotina</taxon>
        <taxon>Sordariomycetes</taxon>
        <taxon>Hypocreomycetidae</taxon>
        <taxon>Microascales</taxon>
        <taxon>Ceratocystidaceae</taxon>
        <taxon>Ceratocystis</taxon>
    </lineage>
</organism>
<keyword evidence="4" id="KW-1185">Reference proteome</keyword>
<gene>
    <name evidence="3" type="ORF">CFO_g4369</name>
</gene>
<evidence type="ECO:0000313" key="4">
    <source>
        <dbReference type="Proteomes" id="UP000034841"/>
    </source>
</evidence>
<dbReference type="EMBL" id="LBBL01000260">
    <property type="protein sequence ID" value="KKF93279.1"/>
    <property type="molecule type" value="Genomic_DNA"/>
</dbReference>
<dbReference type="AlphaFoldDB" id="A0A0F8DB64"/>
<dbReference type="PANTHER" id="PTHR15020:SF50">
    <property type="entry name" value="UPF0659 PROTEIN YMR090W"/>
    <property type="match status" value="1"/>
</dbReference>
<dbReference type="Proteomes" id="UP000034841">
    <property type="component" value="Unassembled WGS sequence"/>
</dbReference>
<accession>A0A0F8DB64</accession>
<protein>
    <recommendedName>
        <fullName evidence="2">NAD(P)-binding domain-containing protein</fullName>
    </recommendedName>
</protein>
<comment type="caution">
    <text evidence="3">The sequence shown here is derived from an EMBL/GenBank/DDBJ whole genome shotgun (WGS) entry which is preliminary data.</text>
</comment>
<proteinExistence type="inferred from homology"/>
<feature type="domain" description="NAD(P)-binding" evidence="2">
    <location>
        <begin position="8"/>
        <end position="238"/>
    </location>
</feature>
<dbReference type="Pfam" id="PF13460">
    <property type="entry name" value="NAD_binding_10"/>
    <property type="match status" value="1"/>
</dbReference>
<dbReference type="OrthoDB" id="10254604at2759"/>
<name>A0A0F8DB64_CERFI</name>
<comment type="similarity">
    <text evidence="1">Belongs to the avfA family.</text>
</comment>